<dbReference type="GO" id="GO:0046872">
    <property type="term" value="F:metal ion binding"/>
    <property type="evidence" value="ECO:0007669"/>
    <property type="project" value="UniProtKB-KW"/>
</dbReference>
<dbReference type="PANTHER" id="PTHR43763:SF6">
    <property type="entry name" value="XAA-PRO AMINOPEPTIDASE 1"/>
    <property type="match status" value="1"/>
</dbReference>
<dbReference type="InterPro" id="IPR036005">
    <property type="entry name" value="Creatinase/aminopeptidase-like"/>
</dbReference>
<evidence type="ECO:0000256" key="3">
    <source>
        <dbReference type="ARBA" id="ARBA00022801"/>
    </source>
</evidence>
<accession>A0A0H5B8I2</accession>
<dbReference type="EMBL" id="AP014854">
    <property type="protein sequence ID" value="BAR98512.1"/>
    <property type="molecule type" value="Genomic_DNA"/>
</dbReference>
<dbReference type="PANTHER" id="PTHR43763">
    <property type="entry name" value="XAA-PRO AMINOPEPTIDASE 1"/>
    <property type="match status" value="1"/>
</dbReference>
<keyword evidence="2" id="KW-0479">Metal-binding</keyword>
<dbReference type="Pfam" id="PF01321">
    <property type="entry name" value="Creatinase_N"/>
    <property type="match status" value="1"/>
</dbReference>
<dbReference type="InterPro" id="IPR000587">
    <property type="entry name" value="Creatinase_N"/>
</dbReference>
<dbReference type="Gene3D" id="3.90.230.10">
    <property type="entry name" value="Creatinase/methionine aminopeptidase superfamily"/>
    <property type="match status" value="1"/>
</dbReference>
<reference evidence="7" key="1">
    <citation type="journal article" date="2015" name="Genome Announc.">
        <title>Complete Genome Sequence of the Bacteriochlorophyll b-Producing Photosynthetic Bacterium Blastochloris viridis.</title>
        <authorList>
            <person name="Tsukatani Y."/>
            <person name="Hirose Y."/>
            <person name="Harada J."/>
            <person name="Misawa N."/>
            <person name="Mori K."/>
            <person name="Inoue K."/>
            <person name="Tamiaki H."/>
        </authorList>
    </citation>
    <scope>NUCLEOTIDE SEQUENCE [LARGE SCALE GENOMIC DNA]</scope>
    <source>
        <strain evidence="7">DSM 133</strain>
    </source>
</reference>
<dbReference type="InterPro" id="IPR033740">
    <property type="entry name" value="Pept_M24B"/>
</dbReference>
<dbReference type="SUPFAM" id="SSF55920">
    <property type="entry name" value="Creatinase/aminopeptidase"/>
    <property type="match status" value="1"/>
</dbReference>
<gene>
    <name evidence="8" type="primary">pepQ</name>
    <name evidence="7" type="ORF">BV133_919</name>
    <name evidence="8" type="ORF">BVIRIDIS_31920</name>
</gene>
<dbReference type="SUPFAM" id="SSF53092">
    <property type="entry name" value="Creatinase/prolidase N-terminal domain"/>
    <property type="match status" value="1"/>
</dbReference>
<evidence type="ECO:0000259" key="4">
    <source>
        <dbReference type="Pfam" id="PF00557"/>
    </source>
</evidence>
<proteinExistence type="inferred from homology"/>
<feature type="domain" description="Peptidase M24" evidence="4">
    <location>
        <begin position="326"/>
        <end position="536"/>
    </location>
</feature>
<keyword evidence="3 8" id="KW-0378">Hydrolase</keyword>
<dbReference type="Gene3D" id="3.40.350.10">
    <property type="entry name" value="Creatinase/prolidase N-terminal domain"/>
    <property type="match status" value="2"/>
</dbReference>
<name>A0A0H5B8I2_BLAVI</name>
<dbReference type="InterPro" id="IPR029149">
    <property type="entry name" value="Creatin/AminoP/Spt16_N"/>
</dbReference>
<feature type="domain" description="Peptidase M24 C-terminal" evidence="6">
    <location>
        <begin position="547"/>
        <end position="606"/>
    </location>
</feature>
<dbReference type="Proteomes" id="UP000065734">
    <property type="component" value="Chromosome I"/>
</dbReference>
<dbReference type="CDD" id="cd01085">
    <property type="entry name" value="APP"/>
    <property type="match status" value="1"/>
</dbReference>
<keyword evidence="8" id="KW-0224">Dipeptidase</keyword>
<dbReference type="InterPro" id="IPR050422">
    <property type="entry name" value="X-Pro_aminopeptidase_P"/>
</dbReference>
<keyword evidence="7" id="KW-0645">Protease</keyword>
<dbReference type="InterPro" id="IPR000994">
    <property type="entry name" value="Pept_M24"/>
</dbReference>
<comment type="similarity">
    <text evidence="1">Belongs to the peptidase M24B family.</text>
</comment>
<evidence type="ECO:0000313" key="9">
    <source>
        <dbReference type="Proteomes" id="UP000065734"/>
    </source>
</evidence>
<dbReference type="GO" id="GO:0102009">
    <property type="term" value="F:proline dipeptidase activity"/>
    <property type="evidence" value="ECO:0007669"/>
    <property type="project" value="UniProtKB-EC"/>
</dbReference>
<organism evidence="8 9">
    <name type="scientific">Blastochloris viridis</name>
    <name type="common">Rhodopseudomonas viridis</name>
    <dbReference type="NCBI Taxonomy" id="1079"/>
    <lineage>
        <taxon>Bacteria</taxon>
        <taxon>Pseudomonadati</taxon>
        <taxon>Pseudomonadota</taxon>
        <taxon>Alphaproteobacteria</taxon>
        <taxon>Hyphomicrobiales</taxon>
        <taxon>Blastochloridaceae</taxon>
        <taxon>Blastochloris</taxon>
    </lineage>
</organism>
<evidence type="ECO:0000259" key="5">
    <source>
        <dbReference type="Pfam" id="PF01321"/>
    </source>
</evidence>
<dbReference type="STRING" id="1079.BVIR_425"/>
<evidence type="ECO:0000256" key="2">
    <source>
        <dbReference type="ARBA" id="ARBA00022723"/>
    </source>
</evidence>
<dbReference type="Pfam" id="PF16189">
    <property type="entry name" value="Creatinase_N_2"/>
    <property type="match status" value="1"/>
</dbReference>
<dbReference type="OrthoDB" id="9806388at2"/>
<keyword evidence="7" id="KW-0031">Aminopeptidase</keyword>
<feature type="domain" description="Creatinase N-terminal" evidence="5">
    <location>
        <begin position="21"/>
        <end position="151"/>
    </location>
</feature>
<dbReference type="KEGG" id="bvr:BVIR_425"/>
<keyword evidence="9" id="KW-1185">Reference proteome</keyword>
<dbReference type="Pfam" id="PF16188">
    <property type="entry name" value="Peptidase_M24_C"/>
    <property type="match status" value="1"/>
</dbReference>
<dbReference type="EC" id="3.4.13.9" evidence="8"/>
<dbReference type="GO" id="GO:0070006">
    <property type="term" value="F:metalloaminopeptidase activity"/>
    <property type="evidence" value="ECO:0007669"/>
    <property type="project" value="InterPro"/>
</dbReference>
<dbReference type="PATRIC" id="fig|1079.6.peg.428"/>
<dbReference type="EMBL" id="LN907867">
    <property type="protein sequence ID" value="CUU44145.1"/>
    <property type="molecule type" value="Genomic_DNA"/>
</dbReference>
<reference evidence="9" key="3">
    <citation type="journal article" date="2016" name="Genome Announc.">
        <title>Revised genome sequence of the purple photosynthetic bacterium Blastochloris viridis.</title>
        <authorList>
            <person name="Liu L.N."/>
            <person name="Faulkner M."/>
            <person name="Liu X."/>
            <person name="Huang F."/>
            <person name="Darby A.C."/>
            <person name="Hall N."/>
        </authorList>
    </citation>
    <scope>NUCLEOTIDE SEQUENCE [LARGE SCALE GENOMIC DNA]</scope>
    <source>
        <strain evidence="9">ATCC 19567 / DSM 133 / F</strain>
    </source>
</reference>
<evidence type="ECO:0000256" key="1">
    <source>
        <dbReference type="ARBA" id="ARBA00008766"/>
    </source>
</evidence>
<dbReference type="GO" id="GO:0005737">
    <property type="term" value="C:cytoplasm"/>
    <property type="evidence" value="ECO:0007669"/>
    <property type="project" value="UniProtKB-ARBA"/>
</dbReference>
<dbReference type="InterPro" id="IPR032416">
    <property type="entry name" value="Peptidase_M24_C"/>
</dbReference>
<evidence type="ECO:0000313" key="8">
    <source>
        <dbReference type="EMBL" id="CUU44145.1"/>
    </source>
</evidence>
<sequence length="607" mass="64599">MFEARFQSFSAIPDPALGGPRLELLRAELARLGLDGFVVPRADAYQNEYVPPAEERLRWLTGFSGSAGTVVVLRERAAIFVDGRYTLQVGLEVDTARFEPINIVDRTPDAWIAANLAGGRLGYDPWLHTREQARKLAAAAKAAGGSLVAVEPNPIDRVWTDRPASPCAPVVLHPLEFAGEAASAKLDRVRAALAEARADCLLVTDPHALAWVFNIRGGDVAHTPLPLGWAMIPCEGELQLFLDHRKLAGDVRAALAEVASLAEPAELETQLSILAATGATVRLDRDSAPDRLAGVVERAGGIADVGADPIARLKAVKNAVEIAGSKAAHRRDGAAIVRFLAWLDREAPAGQLTEVAVAEALESFRRDSGLLRDISFPTIAGAGPNAALPHYRVTTATNRRVEPGILLVDSGGQYQDGTTDITRTIAIGAPTAAMRRHFTLVLKGHIAIATAVFPAGTTGAQLDPFARRALWAAGLDFDHGTGHGVGSYLSVHEGPARISRLGHTALEPGMILSNEPGYYRAGAYGIRIENLELVREVPTPAGGERPLLGFEALTLAPIDRQLVEPALLTPEEIAWLDAYHGRVAAEIGPLVDAQTAAWLAAATRPIC</sequence>
<dbReference type="Pfam" id="PF00557">
    <property type="entry name" value="Peptidase_M24"/>
    <property type="match status" value="1"/>
</dbReference>
<evidence type="ECO:0000259" key="6">
    <source>
        <dbReference type="Pfam" id="PF16188"/>
    </source>
</evidence>
<dbReference type="FunFam" id="3.90.230.10:FF:000009">
    <property type="entry name" value="xaa-Pro aminopeptidase 2"/>
    <property type="match status" value="1"/>
</dbReference>
<dbReference type="RefSeq" id="WP_055036220.1">
    <property type="nucleotide sequence ID" value="NZ_AP014854.2"/>
</dbReference>
<dbReference type="AlphaFoldDB" id="A0A0H5B8I2"/>
<protein>
    <submittedName>
        <fullName evidence="7">Xaa-Pro aminopeptidase</fullName>
    </submittedName>
    <submittedName>
        <fullName evidence="8">Xaa-Pro dipeptidase</fullName>
        <ecNumber evidence="8">3.4.13.9</ecNumber>
    </submittedName>
</protein>
<reference evidence="8" key="2">
    <citation type="submission" date="2015-11" db="EMBL/GenBank/DDBJ databases">
        <authorList>
            <person name="Zhang Y."/>
            <person name="Guo Z."/>
        </authorList>
    </citation>
    <scope>NUCLEOTIDE SEQUENCE</scope>
    <source>
        <strain evidence="8">1</strain>
    </source>
</reference>
<evidence type="ECO:0000313" key="7">
    <source>
        <dbReference type="EMBL" id="BAR98512.1"/>
    </source>
</evidence>